<feature type="transmembrane region" description="Helical" evidence="7">
    <location>
        <begin position="34"/>
        <end position="55"/>
    </location>
</feature>
<organism evidence="8">
    <name type="scientific">Musca domestica</name>
    <name type="common">House fly</name>
    <dbReference type="NCBI Taxonomy" id="7370"/>
    <lineage>
        <taxon>Eukaryota</taxon>
        <taxon>Metazoa</taxon>
        <taxon>Ecdysozoa</taxon>
        <taxon>Arthropoda</taxon>
        <taxon>Hexapoda</taxon>
        <taxon>Insecta</taxon>
        <taxon>Pterygota</taxon>
        <taxon>Neoptera</taxon>
        <taxon>Endopterygota</taxon>
        <taxon>Diptera</taxon>
        <taxon>Brachycera</taxon>
        <taxon>Muscomorpha</taxon>
        <taxon>Muscoidea</taxon>
        <taxon>Muscidae</taxon>
        <taxon>Musca</taxon>
    </lineage>
</organism>
<name>A0A1I8NAS2_MUSDO</name>
<dbReference type="Proteomes" id="UP001652621">
    <property type="component" value="Unplaced"/>
</dbReference>
<evidence type="ECO:0000313" key="10">
    <source>
        <dbReference type="RefSeq" id="XP_011291052.1"/>
    </source>
</evidence>
<comment type="similarity">
    <text evidence="2 7">Belongs to the NKAIN family.</text>
</comment>
<evidence type="ECO:0000256" key="7">
    <source>
        <dbReference type="RuleBase" id="RU368041"/>
    </source>
</evidence>
<keyword evidence="6 7" id="KW-0472">Membrane</keyword>
<dbReference type="EnsemblMetazoa" id="MDOA013331-RC">
    <property type="protein sequence ID" value="MDOA013331-PC"/>
    <property type="gene ID" value="MDOA013331"/>
</dbReference>
<protein>
    <recommendedName>
        <fullName evidence="7">Sodium/potassium-transporting ATPase subunit beta-1-interacting protein</fullName>
        <shortName evidence="7">Na(+)/K(+)-transporting ATPase subunit beta-1-interacting protein</shortName>
    </recommendedName>
</protein>
<comment type="subcellular location">
    <subcellularLocation>
        <location evidence="1 7">Cell membrane</location>
        <topology evidence="1 7">Multi-pass membrane protein</topology>
    </subcellularLocation>
</comment>
<keyword evidence="5 7" id="KW-1133">Transmembrane helix</keyword>
<gene>
    <name evidence="8" type="primary">101896813</name>
    <name evidence="10" type="synonym">LOC101896813</name>
</gene>
<feature type="transmembrane region" description="Helical" evidence="7">
    <location>
        <begin position="150"/>
        <end position="172"/>
    </location>
</feature>
<dbReference type="AlphaFoldDB" id="A0A1I8NAS2"/>
<dbReference type="InterPro" id="IPR008516">
    <property type="entry name" value="Na/K-Atpase_Interacting"/>
</dbReference>
<dbReference type="PANTHER" id="PTHR13084">
    <property type="entry name" value="T-CELL LYMPHOMA BREAKPOINT-ASSOCIATED TARGET 1-RELATED"/>
    <property type="match status" value="1"/>
</dbReference>
<dbReference type="PANTHER" id="PTHR13084:SF6">
    <property type="entry name" value="SODIUM_POTASSIUM-TRANSPORTING ATPASE SUBUNIT BETA-1-INTERACTING PROTEIN"/>
    <property type="match status" value="1"/>
</dbReference>
<sequence>MGSCTRRHFLLSTCFLQMITIIERQVFDFLGYMWAPIFVNFFHILFIIFGFYGAYHFRIKYIITYLIWNFLWIGWNAFLICFYLNVGTLDRDSDLLNLGTGSVSWFEVNGYGCKPTYNTNITSEDPFRPIRPERVDDCLLTYDIVEVVHSGVQCILAFFGILGAILISYIFLDEDDRFDFMNGDAKSPQHTVVHPILIDCDC</sequence>
<evidence type="ECO:0000256" key="4">
    <source>
        <dbReference type="ARBA" id="ARBA00022692"/>
    </source>
</evidence>
<dbReference type="OrthoDB" id="10050321at2759"/>
<evidence type="ECO:0000256" key="5">
    <source>
        <dbReference type="ARBA" id="ARBA00022989"/>
    </source>
</evidence>
<accession>A0A1I8NAS2</accession>
<feature type="transmembrane region" description="Helical" evidence="7">
    <location>
        <begin position="62"/>
        <end position="86"/>
    </location>
</feature>
<evidence type="ECO:0000313" key="9">
    <source>
        <dbReference type="Proteomes" id="UP001652621"/>
    </source>
</evidence>
<dbReference type="GO" id="GO:0002028">
    <property type="term" value="P:regulation of sodium ion transport"/>
    <property type="evidence" value="ECO:0007669"/>
    <property type="project" value="UniProtKB-UniRule"/>
</dbReference>
<dbReference type="Pfam" id="PF05640">
    <property type="entry name" value="NKAIN"/>
    <property type="match status" value="1"/>
</dbReference>
<evidence type="ECO:0000256" key="6">
    <source>
        <dbReference type="ARBA" id="ARBA00023136"/>
    </source>
</evidence>
<evidence type="ECO:0000256" key="2">
    <source>
        <dbReference type="ARBA" id="ARBA00006364"/>
    </source>
</evidence>
<keyword evidence="9" id="KW-1185">Reference proteome</keyword>
<keyword evidence="3 7" id="KW-1003">Cell membrane</keyword>
<proteinExistence type="inferred from homology"/>
<evidence type="ECO:0000256" key="1">
    <source>
        <dbReference type="ARBA" id="ARBA00004651"/>
    </source>
</evidence>
<dbReference type="GO" id="GO:0005886">
    <property type="term" value="C:plasma membrane"/>
    <property type="evidence" value="ECO:0007669"/>
    <property type="project" value="UniProtKB-SubCell"/>
</dbReference>
<evidence type="ECO:0000313" key="8">
    <source>
        <dbReference type="EnsemblMetazoa" id="MDOA013331-PC"/>
    </source>
</evidence>
<keyword evidence="4 7" id="KW-0812">Transmembrane</keyword>
<reference evidence="10" key="2">
    <citation type="submission" date="2025-04" db="UniProtKB">
        <authorList>
            <consortium name="RefSeq"/>
        </authorList>
    </citation>
    <scope>IDENTIFICATION</scope>
    <source>
        <strain evidence="10">Aabys</strain>
    </source>
</reference>
<evidence type="ECO:0000256" key="3">
    <source>
        <dbReference type="ARBA" id="ARBA00022475"/>
    </source>
</evidence>
<dbReference type="VEuPathDB" id="VectorBase:MDOA013331"/>
<dbReference type="VEuPathDB" id="VectorBase:MDOMA2_007952"/>
<reference evidence="8" key="1">
    <citation type="submission" date="2020-05" db="UniProtKB">
        <authorList>
            <consortium name="EnsemblMetazoa"/>
        </authorList>
    </citation>
    <scope>IDENTIFICATION</scope>
    <source>
        <strain evidence="8">Aabys</strain>
    </source>
</reference>
<dbReference type="RefSeq" id="XP_011291052.1">
    <property type="nucleotide sequence ID" value="XM_011292750.2"/>
</dbReference>